<evidence type="ECO:0000313" key="3">
    <source>
        <dbReference type="Proteomes" id="UP000625316"/>
    </source>
</evidence>
<keyword evidence="3" id="KW-1185">Reference proteome</keyword>
<dbReference type="AlphaFoldDB" id="A0A928VIE1"/>
<comment type="caution">
    <text evidence="2">The sequence shown here is derived from an EMBL/GenBank/DDBJ whole genome shotgun (WGS) entry which is preliminary data.</text>
</comment>
<feature type="signal peptide" evidence="1">
    <location>
        <begin position="1"/>
        <end position="26"/>
    </location>
</feature>
<reference evidence="2" key="1">
    <citation type="submission" date="2020-10" db="EMBL/GenBank/DDBJ databases">
        <authorList>
            <person name="Castelo-Branco R."/>
            <person name="Eusebio N."/>
            <person name="Adriana R."/>
            <person name="Vieira A."/>
            <person name="Brugerolle De Fraissinette N."/>
            <person name="Rezende De Castro R."/>
            <person name="Schneider M.P."/>
            <person name="Vasconcelos V."/>
            <person name="Leao P.N."/>
        </authorList>
    </citation>
    <scope>NUCLEOTIDE SEQUENCE</scope>
    <source>
        <strain evidence="2">LEGE 11480</strain>
    </source>
</reference>
<organism evidence="2 3">
    <name type="scientific">Romeriopsis navalis LEGE 11480</name>
    <dbReference type="NCBI Taxonomy" id="2777977"/>
    <lineage>
        <taxon>Bacteria</taxon>
        <taxon>Bacillati</taxon>
        <taxon>Cyanobacteriota</taxon>
        <taxon>Cyanophyceae</taxon>
        <taxon>Leptolyngbyales</taxon>
        <taxon>Leptolyngbyaceae</taxon>
        <taxon>Romeriopsis</taxon>
        <taxon>Romeriopsis navalis</taxon>
    </lineage>
</organism>
<dbReference type="Proteomes" id="UP000625316">
    <property type="component" value="Unassembled WGS sequence"/>
</dbReference>
<name>A0A928VIE1_9CYAN</name>
<evidence type="ECO:0000256" key="1">
    <source>
        <dbReference type="SAM" id="SignalP"/>
    </source>
</evidence>
<gene>
    <name evidence="2" type="ORF">IQ266_00975</name>
</gene>
<dbReference type="EMBL" id="JADEXQ010000002">
    <property type="protein sequence ID" value="MBE9028328.1"/>
    <property type="molecule type" value="Genomic_DNA"/>
</dbReference>
<keyword evidence="1" id="KW-0732">Signal</keyword>
<feature type="chain" id="PRO_5037527219" evidence="1">
    <location>
        <begin position="27"/>
        <end position="185"/>
    </location>
</feature>
<evidence type="ECO:0000313" key="2">
    <source>
        <dbReference type="EMBL" id="MBE9028328.1"/>
    </source>
</evidence>
<sequence length="185" mass="19912">MTTNSVSRIATLVSLSLLATVSVAPAVRSQSVQIPTATAEQAADSANLKSVGFLSLKGGQKLMGEATQAISGGNYSLAVKKFKESRQVFNQLSNFYQQLGGSFAGVDNRIADGLRKKALDAAQMRDEATYQLALAHRAQNQPELSVPLLVQIIRSQNPTRELGKKSYAQLVELGFAETAYPRKPK</sequence>
<proteinExistence type="predicted"/>
<accession>A0A928VIE1</accession>
<protein>
    <submittedName>
        <fullName evidence="2">Uncharacterized protein</fullName>
    </submittedName>
</protein>